<dbReference type="SUPFAM" id="SSF52172">
    <property type="entry name" value="CheY-like"/>
    <property type="match status" value="1"/>
</dbReference>
<evidence type="ECO:0000313" key="4">
    <source>
        <dbReference type="EMBL" id="SMY09209.1"/>
    </source>
</evidence>
<dbReference type="Pfam" id="PF00072">
    <property type="entry name" value="Response_reg"/>
    <property type="match status" value="1"/>
</dbReference>
<dbReference type="InterPro" id="IPR050595">
    <property type="entry name" value="Bact_response_regulator"/>
</dbReference>
<accession>A0A238LHP1</accession>
<dbReference type="EMBL" id="FXZK01000007">
    <property type="protein sequence ID" value="SMY09209.1"/>
    <property type="molecule type" value="Genomic_DNA"/>
</dbReference>
<organism evidence="4 5">
    <name type="scientific">Flavimaricola marinus</name>
    <dbReference type="NCBI Taxonomy" id="1819565"/>
    <lineage>
        <taxon>Bacteria</taxon>
        <taxon>Pseudomonadati</taxon>
        <taxon>Pseudomonadota</taxon>
        <taxon>Alphaproteobacteria</taxon>
        <taxon>Rhodobacterales</taxon>
        <taxon>Paracoccaceae</taxon>
        <taxon>Flavimaricola</taxon>
    </lineage>
</organism>
<dbReference type="Proteomes" id="UP000201613">
    <property type="component" value="Unassembled WGS sequence"/>
</dbReference>
<feature type="domain" description="Response regulatory" evidence="3">
    <location>
        <begin position="1"/>
        <end position="113"/>
    </location>
</feature>
<dbReference type="PANTHER" id="PTHR44591:SF3">
    <property type="entry name" value="RESPONSE REGULATORY DOMAIN-CONTAINING PROTEIN"/>
    <property type="match status" value="1"/>
</dbReference>
<gene>
    <name evidence="4" type="primary">citB</name>
    <name evidence="4" type="ORF">LOM8899_03373</name>
</gene>
<dbReference type="SMART" id="SM00448">
    <property type="entry name" value="REC"/>
    <property type="match status" value="1"/>
</dbReference>
<evidence type="ECO:0000256" key="2">
    <source>
        <dbReference type="PROSITE-ProRule" id="PRU00169"/>
    </source>
</evidence>
<dbReference type="AlphaFoldDB" id="A0A238LHP1"/>
<keyword evidence="1 2" id="KW-0597">Phosphoprotein</keyword>
<dbReference type="PANTHER" id="PTHR44591">
    <property type="entry name" value="STRESS RESPONSE REGULATOR PROTEIN 1"/>
    <property type="match status" value="1"/>
</dbReference>
<feature type="modified residue" description="4-aspartylphosphate" evidence="2">
    <location>
        <position position="49"/>
    </location>
</feature>
<evidence type="ECO:0000313" key="5">
    <source>
        <dbReference type="Proteomes" id="UP000201613"/>
    </source>
</evidence>
<dbReference type="GO" id="GO:0000160">
    <property type="term" value="P:phosphorelay signal transduction system"/>
    <property type="evidence" value="ECO:0007669"/>
    <property type="project" value="InterPro"/>
</dbReference>
<sequence length="215" mass="22924">MLLVEDSRFAAEGFRLLCLRSGARIRRADSLFHARRHLRVYRPTVVIVDMTLPDGSGADLIADLSAAVPRVDAIIAVSGDPDMEAVATAAGADGFMLKPVERIAVFQSAVLSLLPTDRQPVGPRVISDDLIAPDQIAYRDDLSHVAEVLSGEEDGAAIDYLTQFLGGVARSAHDVSLSDAVDALAARHGEGAPVRAEFARLAALVQNRLTETSPM</sequence>
<name>A0A238LHP1_9RHOB</name>
<reference evidence="4 5" key="1">
    <citation type="submission" date="2017-05" db="EMBL/GenBank/DDBJ databases">
        <authorList>
            <person name="Song R."/>
            <person name="Chenine A.L."/>
            <person name="Ruprecht R.M."/>
        </authorList>
    </citation>
    <scope>NUCLEOTIDE SEQUENCE [LARGE SCALE GENOMIC DNA]</scope>
    <source>
        <strain evidence="4 5">CECT 8899</strain>
    </source>
</reference>
<dbReference type="CDD" id="cd00156">
    <property type="entry name" value="REC"/>
    <property type="match status" value="1"/>
</dbReference>
<proteinExistence type="predicted"/>
<dbReference type="Gene3D" id="3.40.50.2300">
    <property type="match status" value="1"/>
</dbReference>
<dbReference type="PROSITE" id="PS50110">
    <property type="entry name" value="RESPONSE_REGULATORY"/>
    <property type="match status" value="1"/>
</dbReference>
<dbReference type="InterPro" id="IPR011006">
    <property type="entry name" value="CheY-like_superfamily"/>
</dbReference>
<dbReference type="InterPro" id="IPR001789">
    <property type="entry name" value="Sig_transdc_resp-reg_receiver"/>
</dbReference>
<evidence type="ECO:0000259" key="3">
    <source>
        <dbReference type="PROSITE" id="PS50110"/>
    </source>
</evidence>
<protein>
    <submittedName>
        <fullName evidence="4">Transcriptional regulatory protein CitB</fullName>
    </submittedName>
</protein>
<keyword evidence="5" id="KW-1185">Reference proteome</keyword>
<evidence type="ECO:0000256" key="1">
    <source>
        <dbReference type="ARBA" id="ARBA00022553"/>
    </source>
</evidence>